<dbReference type="RefSeq" id="WP_240571685.1">
    <property type="nucleotide sequence ID" value="NZ_CP136709.1"/>
</dbReference>
<reference evidence="1" key="1">
    <citation type="submission" date="2022-02" db="EMBL/GenBank/DDBJ databases">
        <title>Aestuariibaculum sp., a marine bacterium isolated from sediment in Guangxi.</title>
        <authorList>
            <person name="Ying J."/>
        </authorList>
    </citation>
    <scope>NUCLEOTIDE SEQUENCE</scope>
    <source>
        <strain evidence="1">L182</strain>
    </source>
</reference>
<comment type="caution">
    <text evidence="1">The sequence shown here is derived from an EMBL/GenBank/DDBJ whole genome shotgun (WGS) entry which is preliminary data.</text>
</comment>
<keyword evidence="1" id="KW-0808">Transferase</keyword>
<evidence type="ECO:0000313" key="2">
    <source>
        <dbReference type="Proteomes" id="UP001156141"/>
    </source>
</evidence>
<accession>A0ABS9RGM9</accession>
<protein>
    <submittedName>
        <fullName evidence="1">Methyltransferase domain-containing protein</fullName>
    </submittedName>
</protein>
<dbReference type="InterPro" id="IPR029063">
    <property type="entry name" value="SAM-dependent_MTases_sf"/>
</dbReference>
<dbReference type="Gene3D" id="3.40.50.150">
    <property type="entry name" value="Vaccinia Virus protein VP39"/>
    <property type="match status" value="1"/>
</dbReference>
<keyword evidence="1" id="KW-0489">Methyltransferase</keyword>
<dbReference type="SUPFAM" id="SSF53335">
    <property type="entry name" value="S-adenosyl-L-methionine-dependent methyltransferases"/>
    <property type="match status" value="1"/>
</dbReference>
<organism evidence="1 2">
    <name type="scientific">Aestuariibaculum lutulentum</name>
    <dbReference type="NCBI Taxonomy" id="2920935"/>
    <lineage>
        <taxon>Bacteria</taxon>
        <taxon>Pseudomonadati</taxon>
        <taxon>Bacteroidota</taxon>
        <taxon>Flavobacteriia</taxon>
        <taxon>Flavobacteriales</taxon>
        <taxon>Flavobacteriaceae</taxon>
    </lineage>
</organism>
<dbReference type="Pfam" id="PF13489">
    <property type="entry name" value="Methyltransf_23"/>
    <property type="match status" value="1"/>
</dbReference>
<sequence>MYDFIKNSIAALIPKKLLFENELFFRSVYSLLYLGNNHTCNICNYKLRKFIRLKNGDLLCPSCGSLSRNRRLWKLLNDNHHITGNILHFSPSRSLYRNLKKIESLSYFSTDYEDEFLAEYKFDITDINQENSKFDTIICYHILEHIVDDLKAMKELYRVLNSTGTIYIQTPFKDGDIYEDVSVVTPEERNIHFGQHDHVRVYSIKGLKLRLEQTGFKVKVINFLKTDDDVIYGFLSPETTLIVTK</sequence>
<keyword evidence="2" id="KW-1185">Reference proteome</keyword>
<proteinExistence type="predicted"/>
<dbReference type="GO" id="GO:0008168">
    <property type="term" value="F:methyltransferase activity"/>
    <property type="evidence" value="ECO:0007669"/>
    <property type="project" value="UniProtKB-KW"/>
</dbReference>
<gene>
    <name evidence="1" type="ORF">MKW35_01835</name>
</gene>
<dbReference type="GO" id="GO:0032259">
    <property type="term" value="P:methylation"/>
    <property type="evidence" value="ECO:0007669"/>
    <property type="project" value="UniProtKB-KW"/>
</dbReference>
<dbReference type="EMBL" id="JAKVQD010000001">
    <property type="protein sequence ID" value="MCH4551344.1"/>
    <property type="molecule type" value="Genomic_DNA"/>
</dbReference>
<name>A0ABS9RGM9_9FLAO</name>
<evidence type="ECO:0000313" key="1">
    <source>
        <dbReference type="EMBL" id="MCH4551344.1"/>
    </source>
</evidence>
<dbReference type="Proteomes" id="UP001156141">
    <property type="component" value="Unassembled WGS sequence"/>
</dbReference>